<dbReference type="OrthoDB" id="330318at2759"/>
<organism evidence="3 4">
    <name type="scientific">Besnoitia besnoiti</name>
    <name type="common">Apicomplexan protozoan</name>
    <dbReference type="NCBI Taxonomy" id="94643"/>
    <lineage>
        <taxon>Eukaryota</taxon>
        <taxon>Sar</taxon>
        <taxon>Alveolata</taxon>
        <taxon>Apicomplexa</taxon>
        <taxon>Conoidasida</taxon>
        <taxon>Coccidia</taxon>
        <taxon>Eucoccidiorida</taxon>
        <taxon>Eimeriorina</taxon>
        <taxon>Sarcocystidae</taxon>
        <taxon>Besnoitia</taxon>
    </lineage>
</organism>
<evidence type="ECO:0000256" key="2">
    <source>
        <dbReference type="SAM" id="Coils"/>
    </source>
</evidence>
<dbReference type="PANTHER" id="PTHR23160:SF19">
    <property type="entry name" value="MYOSIN HEAVY CHAIN-RELATED PROTEIN"/>
    <property type="match status" value="1"/>
</dbReference>
<reference evidence="3 4" key="1">
    <citation type="submission" date="2017-09" db="EMBL/GenBank/DDBJ databases">
        <title>Genome sequencing of Besnoitia besnoiti strain Bb-Ger1.</title>
        <authorList>
            <person name="Schares G."/>
            <person name="Venepally P."/>
            <person name="Lorenzi H.A."/>
        </authorList>
    </citation>
    <scope>NUCLEOTIDE SEQUENCE [LARGE SCALE GENOMIC DNA]</scope>
    <source>
        <strain evidence="3 4">Bb-Ger1</strain>
    </source>
</reference>
<dbReference type="STRING" id="94643.A0A2A9MD76"/>
<keyword evidence="4" id="KW-1185">Reference proteome</keyword>
<dbReference type="VEuPathDB" id="ToxoDB:BESB_046400"/>
<dbReference type="AlphaFoldDB" id="A0A2A9MD76"/>
<dbReference type="Gene3D" id="1.10.287.1490">
    <property type="match status" value="1"/>
</dbReference>
<protein>
    <recommendedName>
        <fullName evidence="5">Plectin</fullName>
    </recommendedName>
</protein>
<keyword evidence="1 2" id="KW-0175">Coiled coil</keyword>
<feature type="coiled-coil region" evidence="2">
    <location>
        <begin position="410"/>
        <end position="444"/>
    </location>
</feature>
<dbReference type="RefSeq" id="XP_029220457.1">
    <property type="nucleotide sequence ID" value="XM_029363091.1"/>
</dbReference>
<dbReference type="PANTHER" id="PTHR23160">
    <property type="entry name" value="SYNAPTONEMAL COMPLEX PROTEIN-RELATED"/>
    <property type="match status" value="1"/>
</dbReference>
<feature type="coiled-coil region" evidence="2">
    <location>
        <begin position="11"/>
        <end position="189"/>
    </location>
</feature>
<dbReference type="SUPFAM" id="SSF90257">
    <property type="entry name" value="Myosin rod fragments"/>
    <property type="match status" value="1"/>
</dbReference>
<dbReference type="GeneID" id="40309570"/>
<dbReference type="KEGG" id="bbes:BESB_046400"/>
<accession>A0A2A9MD76</accession>
<evidence type="ECO:0000313" key="3">
    <source>
        <dbReference type="EMBL" id="PFH36448.1"/>
    </source>
</evidence>
<evidence type="ECO:0000256" key="1">
    <source>
        <dbReference type="ARBA" id="ARBA00023054"/>
    </source>
</evidence>
<gene>
    <name evidence="3" type="ORF">BESB_046400</name>
</gene>
<dbReference type="EMBL" id="NWUJ01000003">
    <property type="protein sequence ID" value="PFH36448.1"/>
    <property type="molecule type" value="Genomic_DNA"/>
</dbReference>
<comment type="caution">
    <text evidence="3">The sequence shown here is derived from an EMBL/GenBank/DDBJ whole genome shotgun (WGS) entry which is preliminary data.</text>
</comment>
<feature type="coiled-coil region" evidence="2">
    <location>
        <begin position="233"/>
        <end position="356"/>
    </location>
</feature>
<name>A0A2A9MD76_BESBE</name>
<evidence type="ECO:0008006" key="5">
    <source>
        <dbReference type="Google" id="ProtNLM"/>
    </source>
</evidence>
<proteinExistence type="predicted"/>
<evidence type="ECO:0000313" key="4">
    <source>
        <dbReference type="Proteomes" id="UP000224006"/>
    </source>
</evidence>
<dbReference type="Proteomes" id="UP000224006">
    <property type="component" value="Chromosome III"/>
</dbReference>
<sequence>MAFSPEFLNRLSELGNEYQRLSDDHEKLKGVERQLQEQLKKLQREVGQLQEGRTSLLSENRSLIEKLQRLTHDHTILQDQVRNLQQNNSELSVQLADSRQETAEARAQLENERESHKASIGRLGETQEKLNAEIADLREKNKALHKKRQDTADQLRLMTEEQKRAAEQVQDLLVEKKQLSDRAKQLNEESRMLGMRIRTLTAKNKQVGEDKQQALQNLQLTHDEEKHKFEKRVRALESAREEAATVTKRVEEERGRLEQEYRRAEEDKRHLADQIASLETKLAEAVTERNKLQDALNNERNIVEENKERQRLEMDECVRRVAEEQNRLKENFAKDYRKACDEVERLQNEKRQVIDHILDFADMHGTASSSNSGPDLATPPRPPAELADCGVVVAATRRVSLRVLHLEKTVKHLTEQHRGVSDDKVRLEQEIAQLMQQNKVVADSKKLLAGQHARILQGIRELAEQASIAQTYLGSGDLGRARAATSSSFLAFSVYGKEAEPSGAVENGGALSSLALDAPSPVVGKRAFPHDDVSVFDLPTEPDSEALIH</sequence>